<keyword evidence="19" id="KW-1133">Transmembrane helix</keyword>
<keyword evidence="19" id="KW-0812">Transmembrane</keyword>
<evidence type="ECO:0000259" key="20">
    <source>
        <dbReference type="Pfam" id="PF00905"/>
    </source>
</evidence>
<dbReference type="GO" id="GO:0009002">
    <property type="term" value="F:serine-type D-Ala-D-Ala carboxypeptidase activity"/>
    <property type="evidence" value="ECO:0007669"/>
    <property type="project" value="UniProtKB-EC"/>
</dbReference>
<evidence type="ECO:0000256" key="12">
    <source>
        <dbReference type="ARBA" id="ARBA00022984"/>
    </source>
</evidence>
<evidence type="ECO:0000256" key="18">
    <source>
        <dbReference type="SAM" id="MobiDB-lite"/>
    </source>
</evidence>
<dbReference type="InterPro" id="IPR012338">
    <property type="entry name" value="Beta-lactam/transpept-like"/>
</dbReference>
<keyword evidence="10" id="KW-0378">Hydrolase</keyword>
<dbReference type="GO" id="GO:0008658">
    <property type="term" value="F:penicillin binding"/>
    <property type="evidence" value="ECO:0007669"/>
    <property type="project" value="InterPro"/>
</dbReference>
<proteinExistence type="inferred from homology"/>
<dbReference type="GO" id="GO:0008955">
    <property type="term" value="F:peptidoglycan glycosyltransferase activity"/>
    <property type="evidence" value="ECO:0007669"/>
    <property type="project" value="UniProtKB-EC"/>
</dbReference>
<dbReference type="AlphaFoldDB" id="A0AAX2H0D6"/>
<keyword evidence="6" id="KW-0121">Carboxypeptidase</keyword>
<evidence type="ECO:0000256" key="2">
    <source>
        <dbReference type="ARBA" id="ARBA00004752"/>
    </source>
</evidence>
<dbReference type="SUPFAM" id="SSF53955">
    <property type="entry name" value="Lysozyme-like"/>
    <property type="match status" value="1"/>
</dbReference>
<evidence type="ECO:0000256" key="19">
    <source>
        <dbReference type="SAM" id="Phobius"/>
    </source>
</evidence>
<reference evidence="23 25" key="2">
    <citation type="submission" date="2017-06" db="EMBL/GenBank/DDBJ databases">
        <authorList>
            <consortium name="Pathogen Informatics"/>
        </authorList>
    </citation>
    <scope>NUCLEOTIDE SEQUENCE [LARGE SCALE GENOMIC DNA]</scope>
    <source>
        <strain evidence="23 25">NCTC12947</strain>
    </source>
</reference>
<dbReference type="Gene3D" id="3.40.710.10">
    <property type="entry name" value="DD-peptidase/beta-lactamase superfamily"/>
    <property type="match status" value="2"/>
</dbReference>
<evidence type="ECO:0000256" key="14">
    <source>
        <dbReference type="ARBA" id="ARBA00023268"/>
    </source>
</evidence>
<evidence type="ECO:0000259" key="21">
    <source>
        <dbReference type="Pfam" id="PF00912"/>
    </source>
</evidence>
<comment type="catalytic activity">
    <reaction evidence="16">
        <text>Preferential cleavage: (Ac)2-L-Lys-D-Ala-|-D-Ala. Also transpeptidation of peptidyl-alanyl moieties that are N-acyl substituents of D-alanine.</text>
        <dbReference type="EC" id="3.4.16.4"/>
    </reaction>
</comment>
<dbReference type="GO" id="GO:0008360">
    <property type="term" value="P:regulation of cell shape"/>
    <property type="evidence" value="ECO:0007669"/>
    <property type="project" value="UniProtKB-KW"/>
</dbReference>
<keyword evidence="11" id="KW-0133">Cell shape</keyword>
<evidence type="ECO:0000256" key="5">
    <source>
        <dbReference type="ARBA" id="ARBA00022475"/>
    </source>
</evidence>
<dbReference type="GO" id="GO:0006508">
    <property type="term" value="P:proteolysis"/>
    <property type="evidence" value="ECO:0007669"/>
    <property type="project" value="UniProtKB-KW"/>
</dbReference>
<keyword evidence="15" id="KW-0961">Cell wall biogenesis/degradation</keyword>
<keyword evidence="12" id="KW-0573">Peptidoglycan synthesis</keyword>
<keyword evidence="5" id="KW-1003">Cell membrane</keyword>
<keyword evidence="8" id="KW-0328">Glycosyltransferase</keyword>
<dbReference type="GO" id="GO:0009252">
    <property type="term" value="P:peptidoglycan biosynthetic process"/>
    <property type="evidence" value="ECO:0007669"/>
    <property type="project" value="UniProtKB-KW"/>
</dbReference>
<dbReference type="InterPro" id="IPR001264">
    <property type="entry name" value="Glyco_trans_51"/>
</dbReference>
<keyword evidence="14" id="KW-0511">Multifunctional enzyme</keyword>
<dbReference type="Pfam" id="PF00912">
    <property type="entry name" value="Transgly"/>
    <property type="match status" value="1"/>
</dbReference>
<gene>
    <name evidence="23" type="primary">mrcA_1</name>
    <name evidence="22" type="ORF">AXF12_02105</name>
    <name evidence="23" type="ORF">SAMEA44541418_01330</name>
</gene>
<evidence type="ECO:0000256" key="10">
    <source>
        <dbReference type="ARBA" id="ARBA00022801"/>
    </source>
</evidence>
<comment type="catalytic activity">
    <reaction evidence="17">
        <text>[GlcNAc-(1-&gt;4)-Mur2Ac(oyl-L-Ala-gamma-D-Glu-L-Lys-D-Ala-D-Ala)](n)-di-trans,octa-cis-undecaprenyl diphosphate + beta-D-GlcNAc-(1-&gt;4)-Mur2Ac(oyl-L-Ala-gamma-D-Glu-L-Lys-D-Ala-D-Ala)-di-trans,octa-cis-undecaprenyl diphosphate = [GlcNAc-(1-&gt;4)-Mur2Ac(oyl-L-Ala-gamma-D-Glu-L-Lys-D-Ala-D-Ala)](n+1)-di-trans,octa-cis-undecaprenyl diphosphate + di-trans,octa-cis-undecaprenyl diphosphate + H(+)</text>
        <dbReference type="Rhea" id="RHEA:23708"/>
        <dbReference type="Rhea" id="RHEA-COMP:9602"/>
        <dbReference type="Rhea" id="RHEA-COMP:9603"/>
        <dbReference type="ChEBI" id="CHEBI:15378"/>
        <dbReference type="ChEBI" id="CHEBI:58405"/>
        <dbReference type="ChEBI" id="CHEBI:60033"/>
        <dbReference type="ChEBI" id="CHEBI:78435"/>
        <dbReference type="EC" id="2.4.99.28"/>
    </reaction>
</comment>
<evidence type="ECO:0000256" key="7">
    <source>
        <dbReference type="ARBA" id="ARBA00022670"/>
    </source>
</evidence>
<organism evidence="23 25">
    <name type="scientific">Capnocytophaga haemolytica</name>
    <dbReference type="NCBI Taxonomy" id="45243"/>
    <lineage>
        <taxon>Bacteria</taxon>
        <taxon>Pseudomonadati</taxon>
        <taxon>Bacteroidota</taxon>
        <taxon>Flavobacteriia</taxon>
        <taxon>Flavobacteriales</taxon>
        <taxon>Flavobacteriaceae</taxon>
        <taxon>Capnocytophaga</taxon>
    </lineage>
</organism>
<accession>A0AAX2H0D6</accession>
<dbReference type="PANTHER" id="PTHR32282">
    <property type="entry name" value="BINDING PROTEIN TRANSPEPTIDASE, PUTATIVE-RELATED"/>
    <property type="match status" value="1"/>
</dbReference>
<evidence type="ECO:0000313" key="25">
    <source>
        <dbReference type="Proteomes" id="UP000215539"/>
    </source>
</evidence>
<comment type="subcellular location">
    <subcellularLocation>
        <location evidence="1">Cell membrane</location>
    </subcellularLocation>
</comment>
<dbReference type="InterPro" id="IPR050396">
    <property type="entry name" value="Glycosyltr_51/Transpeptidase"/>
</dbReference>
<dbReference type="EMBL" id="CP014227">
    <property type="protein sequence ID" value="AMD84432.1"/>
    <property type="molecule type" value="Genomic_DNA"/>
</dbReference>
<reference evidence="22 24" key="1">
    <citation type="submission" date="2016-02" db="EMBL/GenBank/DDBJ databases">
        <authorList>
            <person name="Holder M.E."/>
            <person name="Ajami N.J."/>
            <person name="Petrosino J.F."/>
        </authorList>
    </citation>
    <scope>NUCLEOTIDE SEQUENCE [LARGE SCALE GENOMIC DNA]</scope>
    <source>
        <strain evidence="22 24">CCUG 32990</strain>
    </source>
</reference>
<dbReference type="PANTHER" id="PTHR32282:SF11">
    <property type="entry name" value="PENICILLIN-BINDING PROTEIN 1B"/>
    <property type="match status" value="1"/>
</dbReference>
<dbReference type="RefSeq" id="WP_066427998.1">
    <property type="nucleotide sequence ID" value="NZ_FOVX01000009.1"/>
</dbReference>
<protein>
    <submittedName>
        <fullName evidence="22 23">Penicillin-binding protein</fullName>
    </submittedName>
</protein>
<comment type="similarity">
    <text evidence="4">In the N-terminal section; belongs to the glycosyltransferase 51 family.</text>
</comment>
<evidence type="ECO:0000256" key="1">
    <source>
        <dbReference type="ARBA" id="ARBA00004236"/>
    </source>
</evidence>
<evidence type="ECO:0000256" key="9">
    <source>
        <dbReference type="ARBA" id="ARBA00022679"/>
    </source>
</evidence>
<dbReference type="GO" id="GO:0071555">
    <property type="term" value="P:cell wall organization"/>
    <property type="evidence" value="ECO:0007669"/>
    <property type="project" value="UniProtKB-KW"/>
</dbReference>
<feature type="region of interest" description="Disordered" evidence="18">
    <location>
        <begin position="873"/>
        <end position="927"/>
    </location>
</feature>
<keyword evidence="24" id="KW-1185">Reference proteome</keyword>
<evidence type="ECO:0000256" key="15">
    <source>
        <dbReference type="ARBA" id="ARBA00023316"/>
    </source>
</evidence>
<evidence type="ECO:0000256" key="8">
    <source>
        <dbReference type="ARBA" id="ARBA00022676"/>
    </source>
</evidence>
<keyword evidence="7" id="KW-0645">Protease</keyword>
<dbReference type="InterPro" id="IPR023346">
    <property type="entry name" value="Lysozyme-like_dom_sf"/>
</dbReference>
<sequence>MKSFFENITFKELVHKVVFGIAHFFSRLLSWLIKAGEYLYKWLRVGLKYLAQGVLLVVLIVPFFVYDLYQRFSQRDKSASLSSKMPEGFWGKVLKVLYTPVEFLIWAGKGLWQWLRSKTYKFYLKWIGIPIGVGVAAVAVLFALVYFGCFGELPTEEDLQDLRQSESSLVYDYEGQILGKFYILDRTRIEYDDFPPYLIKALVSTEDERFFQHGGVDVRSLFRVFFKTLLLQDDSSGGGSTITMQLAKNIFGRGKRYGKLSMPIHKIREMIIAKRFEKAYTKEEIITLYLNTVPFSDNTYGIESAAQHFFDKSASELTLNEAATLIGSLKATSSYNPRTAPERSRERRDVVLNQMKKNNVLTEADYKLHKKDTVKVVRTAGEVENLAPYMLEQIRLQLPTLLKDVKKKDGSSYNIYRDGLRIYTTVDKTMQKYAENAVKQHLPILQKEFEQLYGNKAPWNLDSDWFKQEVKKLPLYKELEDKGLSEAQIWAKLSEKRPMDLSFYQRDSVMKHSTLDSISQMIRMLNTGFLTVDPQTGGIRSYVGGANFQYFKYDHVLQSRRQVGSVFKPIVYATALEQGLPACSHFSPRTLTYPDKGGWWTPGNASRTEEDPYVYYSVAKALRESLNTVAVQVLFYAGLQNVIKKAQMMGITSPLPRVPSIALGSADLSVIEMARAYTTFANKGVPVKPYFIEKITNKRGEVIWEYKHPPKAAQALNETTTQTMLQYLRGTVNQGTAARMRGTYGLTNDLAGKTGTTQDNKDGWFAGMLPNLVMVTWVGNDQQIGFRSTRVGQGANSALPIAAIFVQQLNKNPKYKELTKAYFQVSNDIQTTLRECEPVVRDDFFDRLLSSTPKDTIRSGELPYRIYESSGRKLHNVDEEEEISIEDVTNPTPASSEAKPASNPEGQEDQGKKKGFLNRIFNNNNNH</sequence>
<dbReference type="Pfam" id="PF00905">
    <property type="entry name" value="Transpeptidase"/>
    <property type="match status" value="1"/>
</dbReference>
<dbReference type="EMBL" id="LT906449">
    <property type="protein sequence ID" value="SNV10586.1"/>
    <property type="molecule type" value="Genomic_DNA"/>
</dbReference>
<evidence type="ECO:0000256" key="4">
    <source>
        <dbReference type="ARBA" id="ARBA00007739"/>
    </source>
</evidence>
<dbReference type="GO" id="GO:0005886">
    <property type="term" value="C:plasma membrane"/>
    <property type="evidence" value="ECO:0007669"/>
    <property type="project" value="UniProtKB-SubCell"/>
</dbReference>
<dbReference type="GO" id="GO:0030288">
    <property type="term" value="C:outer membrane-bounded periplasmic space"/>
    <property type="evidence" value="ECO:0007669"/>
    <property type="project" value="TreeGrafter"/>
</dbReference>
<evidence type="ECO:0000256" key="11">
    <source>
        <dbReference type="ARBA" id="ARBA00022960"/>
    </source>
</evidence>
<keyword evidence="9" id="KW-0808">Transferase</keyword>
<feature type="domain" description="Penicillin-binding protein transpeptidase" evidence="20">
    <location>
        <begin position="529"/>
        <end position="772"/>
    </location>
</feature>
<dbReference type="Proteomes" id="UP000065822">
    <property type="component" value="Chromosome"/>
</dbReference>
<feature type="transmembrane region" description="Helical" evidence="19">
    <location>
        <begin position="12"/>
        <end position="29"/>
    </location>
</feature>
<dbReference type="SUPFAM" id="SSF56601">
    <property type="entry name" value="beta-lactamase/transpeptidase-like"/>
    <property type="match status" value="1"/>
</dbReference>
<feature type="transmembrane region" description="Helical" evidence="19">
    <location>
        <begin position="123"/>
        <end position="147"/>
    </location>
</feature>
<comment type="similarity">
    <text evidence="3">In the C-terminal section; belongs to the transpeptidase family.</text>
</comment>
<evidence type="ECO:0000313" key="23">
    <source>
        <dbReference type="EMBL" id="SNV10586.1"/>
    </source>
</evidence>
<evidence type="ECO:0000313" key="22">
    <source>
        <dbReference type="EMBL" id="AMD84432.1"/>
    </source>
</evidence>
<comment type="pathway">
    <text evidence="2">Cell wall biogenesis; peptidoglycan biosynthesis.</text>
</comment>
<evidence type="ECO:0000256" key="6">
    <source>
        <dbReference type="ARBA" id="ARBA00022645"/>
    </source>
</evidence>
<dbReference type="Proteomes" id="UP000215539">
    <property type="component" value="Chromosome 1"/>
</dbReference>
<dbReference type="InterPro" id="IPR001460">
    <property type="entry name" value="PCN-bd_Tpept"/>
</dbReference>
<dbReference type="InterPro" id="IPR036950">
    <property type="entry name" value="PBP_transglycosylase"/>
</dbReference>
<dbReference type="Gene3D" id="1.10.3810.10">
    <property type="entry name" value="Biosynthetic peptidoglycan transglycosylase-like"/>
    <property type="match status" value="1"/>
</dbReference>
<name>A0AAX2H0D6_9FLAO</name>
<dbReference type="KEGG" id="chg:AXF12_02105"/>
<dbReference type="CDD" id="cd21372">
    <property type="entry name" value="cwf21_CWC21-like"/>
    <property type="match status" value="1"/>
</dbReference>
<evidence type="ECO:0000256" key="3">
    <source>
        <dbReference type="ARBA" id="ARBA00007090"/>
    </source>
</evidence>
<evidence type="ECO:0000256" key="13">
    <source>
        <dbReference type="ARBA" id="ARBA00023136"/>
    </source>
</evidence>
<keyword evidence="13 19" id="KW-0472">Membrane</keyword>
<evidence type="ECO:0000256" key="16">
    <source>
        <dbReference type="ARBA" id="ARBA00034000"/>
    </source>
</evidence>
<feature type="domain" description="Glycosyl transferase family 51" evidence="21">
    <location>
        <begin position="176"/>
        <end position="356"/>
    </location>
</feature>
<evidence type="ECO:0000256" key="17">
    <source>
        <dbReference type="ARBA" id="ARBA00049902"/>
    </source>
</evidence>
<evidence type="ECO:0000313" key="24">
    <source>
        <dbReference type="Proteomes" id="UP000065822"/>
    </source>
</evidence>
<feature type="transmembrane region" description="Helical" evidence="19">
    <location>
        <begin position="49"/>
        <end position="69"/>
    </location>
</feature>